<keyword evidence="2" id="KW-1185">Reference proteome</keyword>
<accession>A0ACB0LWA3</accession>
<dbReference type="EMBL" id="CASHSV030000615">
    <property type="protein sequence ID" value="CAJ2671372.1"/>
    <property type="molecule type" value="Genomic_DNA"/>
</dbReference>
<dbReference type="Proteomes" id="UP001177021">
    <property type="component" value="Unassembled WGS sequence"/>
</dbReference>
<gene>
    <name evidence="1" type="ORF">MILVUS5_LOCUS35222</name>
</gene>
<evidence type="ECO:0000313" key="2">
    <source>
        <dbReference type="Proteomes" id="UP001177021"/>
    </source>
</evidence>
<sequence length="336" mass="37793">MFSVSNTIVLYFLSILLLSSVAISQKCNPQDKKVLLQIKKELNNSSLLASWNPHTDCCHWDWIDCLGTTNRVMWLVFQAPDVPDTRAIGHIPPSIGDLPFLERFEFQNFPKIIGPIPSTFAKLKNLKYLTITKTNVYGPIPSFLSQLKNLETVDLSSNKLTGQIPSSLSQLPNIKLLHLGDNKLIGPIPDSFGSFKKPSPEIYLYSNKLSGPIPTSFGQLDPERLDLSRNRLVGDASILFGSKKRLVYLSRNLLSFDFSKVNFPKKSLAILNLNHNNIYGKIPAVITKVEDFREFNVSYNFLCGQIPQGGYLHTRFDVFSFNHNKCLCGSPLPKCK</sequence>
<evidence type="ECO:0000313" key="1">
    <source>
        <dbReference type="EMBL" id="CAJ2671372.1"/>
    </source>
</evidence>
<proteinExistence type="predicted"/>
<comment type="caution">
    <text evidence="1">The sequence shown here is derived from an EMBL/GenBank/DDBJ whole genome shotgun (WGS) entry which is preliminary data.</text>
</comment>
<protein>
    <submittedName>
        <fullName evidence="1">Uncharacterized protein</fullName>
    </submittedName>
</protein>
<reference evidence="1" key="1">
    <citation type="submission" date="2023-10" db="EMBL/GenBank/DDBJ databases">
        <authorList>
            <person name="Rodriguez Cubillos JULIANA M."/>
            <person name="De Vega J."/>
        </authorList>
    </citation>
    <scope>NUCLEOTIDE SEQUENCE</scope>
</reference>
<organism evidence="1 2">
    <name type="scientific">Trifolium pratense</name>
    <name type="common">Red clover</name>
    <dbReference type="NCBI Taxonomy" id="57577"/>
    <lineage>
        <taxon>Eukaryota</taxon>
        <taxon>Viridiplantae</taxon>
        <taxon>Streptophyta</taxon>
        <taxon>Embryophyta</taxon>
        <taxon>Tracheophyta</taxon>
        <taxon>Spermatophyta</taxon>
        <taxon>Magnoliopsida</taxon>
        <taxon>eudicotyledons</taxon>
        <taxon>Gunneridae</taxon>
        <taxon>Pentapetalae</taxon>
        <taxon>rosids</taxon>
        <taxon>fabids</taxon>
        <taxon>Fabales</taxon>
        <taxon>Fabaceae</taxon>
        <taxon>Papilionoideae</taxon>
        <taxon>50 kb inversion clade</taxon>
        <taxon>NPAAA clade</taxon>
        <taxon>Hologalegina</taxon>
        <taxon>IRL clade</taxon>
        <taxon>Trifolieae</taxon>
        <taxon>Trifolium</taxon>
    </lineage>
</organism>
<name>A0ACB0LWA3_TRIPR</name>